<dbReference type="Pfam" id="PF03070">
    <property type="entry name" value="TENA_THI-4"/>
    <property type="match status" value="1"/>
</dbReference>
<feature type="domain" description="Thiaminase-2/PQQC" evidence="1">
    <location>
        <begin position="21"/>
        <end position="222"/>
    </location>
</feature>
<dbReference type="GO" id="GO:0006772">
    <property type="term" value="P:thiamine metabolic process"/>
    <property type="evidence" value="ECO:0007669"/>
    <property type="project" value="UniProtKB-ARBA"/>
</dbReference>
<dbReference type="PANTHER" id="PTHR43198">
    <property type="entry name" value="BIFUNCTIONAL TH2 PROTEIN"/>
    <property type="match status" value="1"/>
</dbReference>
<dbReference type="EMBL" id="AP019872">
    <property type="protein sequence ID" value="BBN17168.1"/>
    <property type="molecule type" value="Genomic_DNA"/>
</dbReference>
<evidence type="ECO:0000259" key="1">
    <source>
        <dbReference type="Pfam" id="PF03070"/>
    </source>
</evidence>
<dbReference type="CDD" id="cd19357">
    <property type="entry name" value="TenA_E_At3g16990-like"/>
    <property type="match status" value="1"/>
</dbReference>
<dbReference type="InterPro" id="IPR004305">
    <property type="entry name" value="Thiaminase-2/PQQC"/>
</dbReference>
<organism evidence="3 4">
    <name type="scientific">Marchantia polymorpha subsp. ruderalis</name>
    <dbReference type="NCBI Taxonomy" id="1480154"/>
    <lineage>
        <taxon>Eukaryota</taxon>
        <taxon>Viridiplantae</taxon>
        <taxon>Streptophyta</taxon>
        <taxon>Embryophyta</taxon>
        <taxon>Marchantiophyta</taxon>
        <taxon>Marchantiopsida</taxon>
        <taxon>Marchantiidae</taxon>
        <taxon>Marchantiales</taxon>
        <taxon>Marchantiaceae</taxon>
        <taxon>Marchantia</taxon>
    </lineage>
</organism>
<evidence type="ECO:0000313" key="5">
    <source>
        <dbReference type="Proteomes" id="UP001162541"/>
    </source>
</evidence>
<evidence type="ECO:0000313" key="2">
    <source>
        <dbReference type="EMBL" id="BBN17168.1"/>
    </source>
</evidence>
<gene>
    <name evidence="3" type="ORF">AXG93_4875s1490</name>
    <name evidence="2" type="ORF">Mp_7g12530</name>
</gene>
<proteinExistence type="predicted"/>
<dbReference type="EMBL" id="LVLJ01000408">
    <property type="protein sequence ID" value="OAE34429.1"/>
    <property type="molecule type" value="Genomic_DNA"/>
</dbReference>
<keyword evidence="4" id="KW-1185">Reference proteome</keyword>
<accession>A0A176WMY6</accession>
<reference evidence="3 4" key="1">
    <citation type="submission" date="2016-03" db="EMBL/GenBank/DDBJ databases">
        <title>Mechanisms controlling the formation of the plant cell surface in tip-growing cells are functionally conserved among land plants.</title>
        <authorList>
            <person name="Honkanen S."/>
            <person name="Jones V.A."/>
            <person name="Morieri G."/>
            <person name="Champion C."/>
            <person name="Hetherington A.J."/>
            <person name="Kelly S."/>
            <person name="Saint-Marcoux D."/>
            <person name="Proust H."/>
            <person name="Prescott H."/>
            <person name="Dolan L."/>
        </authorList>
    </citation>
    <scope>NUCLEOTIDE SEQUENCE [LARGE SCALE GENOMIC DNA]</scope>
    <source>
        <strain evidence="4">cv. Tak-1 and cv. Tak-2</strain>
        <tissue evidence="3">Whole gametophyte</tissue>
    </source>
</reference>
<dbReference type="Proteomes" id="UP001162541">
    <property type="component" value="Chromosome 7"/>
</dbReference>
<sequence>MAMEASKTSITSTWMHRNSELYLSAIRAPFILSIREGTLDHRFYTRWLGQDYLFVKEFCRFAASVVVKAPESIGDEDLDILMGGLSALQAELLWFRSQSVQWNTKFEGLLKHSVTEGYCRLLKSLAGPDIEYPVIISAFWAIEMVYNESFATCLETDANTPPELLEACQRWGSKDFKTYCICLKRMADRALQNAAQDMLQKAEEYFQEILKQEVSFWSMSFDDDEGQVA</sequence>
<name>A0A176WMY6_MARPO</name>
<protein>
    <recommendedName>
        <fullName evidence="1">Thiaminase-2/PQQC domain-containing protein</fullName>
    </recommendedName>
</protein>
<reference evidence="5" key="3">
    <citation type="journal article" date="2020" name="Curr. Biol.">
        <title>Chromatin organization in early land plants reveals an ancestral association between H3K27me3, transposons, and constitutive heterochromatin.</title>
        <authorList>
            <person name="Montgomery S.A."/>
            <person name="Tanizawa Y."/>
            <person name="Galik B."/>
            <person name="Wang N."/>
            <person name="Ito T."/>
            <person name="Mochizuki T."/>
            <person name="Akimcheva S."/>
            <person name="Bowman J.L."/>
            <person name="Cognat V."/>
            <person name="Marechal-Drouard L."/>
            <person name="Ekker H."/>
            <person name="Hong S.F."/>
            <person name="Kohchi T."/>
            <person name="Lin S.S."/>
            <person name="Liu L.D."/>
            <person name="Nakamura Y."/>
            <person name="Valeeva L.R."/>
            <person name="Shakirov E.V."/>
            <person name="Shippen D.E."/>
            <person name="Wei W.L."/>
            <person name="Yagura M."/>
            <person name="Yamaoka S."/>
            <person name="Yamato K.T."/>
            <person name="Liu C."/>
            <person name="Berger F."/>
        </authorList>
    </citation>
    <scope>NUCLEOTIDE SEQUENCE [LARGE SCALE GENOMIC DNA]</scope>
    <source>
        <strain evidence="5">Tak-1</strain>
    </source>
</reference>
<dbReference type="AlphaFoldDB" id="A0A176WMY6"/>
<dbReference type="Proteomes" id="UP000077202">
    <property type="component" value="Unassembled WGS sequence"/>
</dbReference>
<evidence type="ECO:0000313" key="3">
    <source>
        <dbReference type="EMBL" id="OAE34429.1"/>
    </source>
</evidence>
<dbReference type="GO" id="GO:0005829">
    <property type="term" value="C:cytosol"/>
    <property type="evidence" value="ECO:0007669"/>
    <property type="project" value="TreeGrafter"/>
</dbReference>
<dbReference type="Gene3D" id="1.20.910.10">
    <property type="entry name" value="Heme oxygenase-like"/>
    <property type="match status" value="1"/>
</dbReference>
<evidence type="ECO:0000313" key="4">
    <source>
        <dbReference type="Proteomes" id="UP000077202"/>
    </source>
</evidence>
<dbReference type="PANTHER" id="PTHR43198:SF5">
    <property type="entry name" value="BIFUNCTIONAL TENA-E PROTEIN"/>
    <property type="match status" value="1"/>
</dbReference>
<dbReference type="InterPro" id="IPR016084">
    <property type="entry name" value="Haem_Oase-like_multi-hlx"/>
</dbReference>
<dbReference type="InterPro" id="IPR050967">
    <property type="entry name" value="Thiamine_Salvage_TenA"/>
</dbReference>
<reference evidence="2" key="2">
    <citation type="journal article" date="2019" name="Curr. Biol.">
        <title>Chromatin organization in early land plants reveals an ancestral association between H3K27me3, transposons, and constitutive heterochromatin.</title>
        <authorList>
            <person name="Montgomery S.A."/>
            <person name="Tanizawa Y."/>
            <person name="Galik B."/>
            <person name="Wang N."/>
            <person name="Ito T."/>
            <person name="Mochizuki T."/>
            <person name="Akimcheva S."/>
            <person name="Bowman J."/>
            <person name="Cognat V."/>
            <person name="Drouard L."/>
            <person name="Ekker H."/>
            <person name="Houng S."/>
            <person name="Kohchi T."/>
            <person name="Lin S."/>
            <person name="Liu L.D."/>
            <person name="Nakamura Y."/>
            <person name="Valeeva L.R."/>
            <person name="Shakirov E.V."/>
            <person name="Shippen D.E."/>
            <person name="Wei W."/>
            <person name="Yagura M."/>
            <person name="Yamaoka S."/>
            <person name="Yamato K.T."/>
            <person name="Liu C."/>
            <person name="Berger F."/>
        </authorList>
    </citation>
    <scope>NUCLEOTIDE SEQUENCE [LARGE SCALE GENOMIC DNA]</scope>
    <source>
        <strain evidence="2">Tak-1</strain>
    </source>
</reference>
<dbReference type="SUPFAM" id="SSF48613">
    <property type="entry name" value="Heme oxygenase-like"/>
    <property type="match status" value="1"/>
</dbReference>